<name>A0A7J5BZW9_9MICO</name>
<evidence type="ECO:0000259" key="5">
    <source>
        <dbReference type="Pfam" id="PF22725"/>
    </source>
</evidence>
<protein>
    <submittedName>
        <fullName evidence="6">Gfo/Idh/MocA family oxidoreductase</fullName>
    </submittedName>
</protein>
<keyword evidence="2" id="KW-0520">NAD</keyword>
<dbReference type="GO" id="GO:0000166">
    <property type="term" value="F:nucleotide binding"/>
    <property type="evidence" value="ECO:0007669"/>
    <property type="project" value="InterPro"/>
</dbReference>
<dbReference type="InterPro" id="IPR036291">
    <property type="entry name" value="NAD(P)-bd_dom_sf"/>
</dbReference>
<dbReference type="SUPFAM" id="SSF55347">
    <property type="entry name" value="Glyceraldehyde-3-phosphate dehydrogenase-like, C-terminal domain"/>
    <property type="match status" value="1"/>
</dbReference>
<evidence type="ECO:0000259" key="4">
    <source>
        <dbReference type="Pfam" id="PF01408"/>
    </source>
</evidence>
<feature type="region of interest" description="Disordered" evidence="3">
    <location>
        <begin position="348"/>
        <end position="369"/>
    </location>
</feature>
<dbReference type="GO" id="GO:0016491">
    <property type="term" value="F:oxidoreductase activity"/>
    <property type="evidence" value="ECO:0007669"/>
    <property type="project" value="UniProtKB-KW"/>
</dbReference>
<evidence type="ECO:0000313" key="7">
    <source>
        <dbReference type="Proteomes" id="UP000467240"/>
    </source>
</evidence>
<dbReference type="EMBL" id="WBJZ01000005">
    <property type="protein sequence ID" value="KAB1659705.1"/>
    <property type="molecule type" value="Genomic_DNA"/>
</dbReference>
<evidence type="ECO:0000256" key="3">
    <source>
        <dbReference type="SAM" id="MobiDB-lite"/>
    </source>
</evidence>
<evidence type="ECO:0000313" key="6">
    <source>
        <dbReference type="EMBL" id="KAB1659705.1"/>
    </source>
</evidence>
<dbReference type="Gene3D" id="3.30.360.10">
    <property type="entry name" value="Dihydrodipicolinate Reductase, domain 2"/>
    <property type="match status" value="1"/>
</dbReference>
<accession>A0A7J5BZW9</accession>
<reference evidence="6 7" key="1">
    <citation type="submission" date="2019-09" db="EMBL/GenBank/DDBJ databases">
        <title>Phylogeny of genus Pseudoclavibacter and closely related genus.</title>
        <authorList>
            <person name="Li Y."/>
        </authorList>
    </citation>
    <scope>NUCLEOTIDE SEQUENCE [LARGE SCALE GENOMIC DNA]</scope>
    <source>
        <strain evidence="6 7">DSM 23821</strain>
    </source>
</reference>
<dbReference type="InterPro" id="IPR000683">
    <property type="entry name" value="Gfo/Idh/MocA-like_OxRdtase_N"/>
</dbReference>
<keyword evidence="7" id="KW-1185">Reference proteome</keyword>
<dbReference type="RefSeq" id="WP_158039869.1">
    <property type="nucleotide sequence ID" value="NZ_JACCFV010000001.1"/>
</dbReference>
<dbReference type="Gene3D" id="3.40.50.720">
    <property type="entry name" value="NAD(P)-binding Rossmann-like Domain"/>
    <property type="match status" value="1"/>
</dbReference>
<dbReference type="Proteomes" id="UP000467240">
    <property type="component" value="Unassembled WGS sequence"/>
</dbReference>
<dbReference type="PANTHER" id="PTHR43818:SF11">
    <property type="entry name" value="BCDNA.GH03377"/>
    <property type="match status" value="1"/>
</dbReference>
<evidence type="ECO:0000256" key="1">
    <source>
        <dbReference type="ARBA" id="ARBA00023002"/>
    </source>
</evidence>
<dbReference type="InterPro" id="IPR050463">
    <property type="entry name" value="Gfo/Idh/MocA_oxidrdct_glycsds"/>
</dbReference>
<organism evidence="6 7">
    <name type="scientific">Pseudoclavibacter chungangensis</name>
    <dbReference type="NCBI Taxonomy" id="587635"/>
    <lineage>
        <taxon>Bacteria</taxon>
        <taxon>Bacillati</taxon>
        <taxon>Actinomycetota</taxon>
        <taxon>Actinomycetes</taxon>
        <taxon>Micrococcales</taxon>
        <taxon>Microbacteriaceae</taxon>
        <taxon>Pseudoclavibacter</taxon>
    </lineage>
</organism>
<feature type="domain" description="GFO/IDH/MocA-like oxidoreductase" evidence="5">
    <location>
        <begin position="131"/>
        <end position="265"/>
    </location>
</feature>
<evidence type="ECO:0000256" key="2">
    <source>
        <dbReference type="ARBA" id="ARBA00023027"/>
    </source>
</evidence>
<dbReference type="AlphaFoldDB" id="A0A7J5BZW9"/>
<keyword evidence="1" id="KW-0560">Oxidoreductase</keyword>
<dbReference type="OrthoDB" id="9776544at2"/>
<gene>
    <name evidence="6" type="ORF">F8O01_05465</name>
</gene>
<dbReference type="PANTHER" id="PTHR43818">
    <property type="entry name" value="BCDNA.GH03377"/>
    <property type="match status" value="1"/>
</dbReference>
<feature type="domain" description="Gfo/Idh/MocA-like oxidoreductase N-terminal" evidence="4">
    <location>
        <begin position="6"/>
        <end position="121"/>
    </location>
</feature>
<proteinExistence type="predicted"/>
<dbReference type="Pfam" id="PF22725">
    <property type="entry name" value="GFO_IDH_MocA_C3"/>
    <property type="match status" value="1"/>
</dbReference>
<dbReference type="Pfam" id="PF01408">
    <property type="entry name" value="GFO_IDH_MocA"/>
    <property type="match status" value="1"/>
</dbReference>
<dbReference type="InterPro" id="IPR055170">
    <property type="entry name" value="GFO_IDH_MocA-like_dom"/>
</dbReference>
<dbReference type="SUPFAM" id="SSF51735">
    <property type="entry name" value="NAD(P)-binding Rossmann-fold domains"/>
    <property type="match status" value="1"/>
</dbReference>
<sequence>MSAPIAVGVVGTGVISADYLRTLTESDEVTVVAVGDLDVDRARAVAEAFGIPRAGTAASVIEDPRLEIVVNLTPPAAHAEVTLAAIAHGKHVWSEKPIALSEDDADAIVAAAGAAGVLVGVAPDTLLGGAFRTAAGALARGEFGTPFTAQAAFQYVGPDWWHPNPDFLFARGAGPVMDMGPHYVTALARVFGPAVDVVAAGQRPQAVRTVCTGPRAGEKFPVEVDTTVSAIVRYRSGAHANLSFSFDSPLRRFGILEVTTTEATVTLPDPNRFDGVTTVLRAGEQDATELPSPTPAESRGLGVLSIVRALRDGTPLAASTELARHVLETLLAIEESARTGSRVELRTSFTTPTSVPRPTPGAAHAREGV</sequence>
<comment type="caution">
    <text evidence="6">The sequence shown here is derived from an EMBL/GenBank/DDBJ whole genome shotgun (WGS) entry which is preliminary data.</text>
</comment>